<gene>
    <name evidence="2" type="ORF">KFZ73_16655</name>
</gene>
<feature type="domain" description="Helix-turn-helix" evidence="1">
    <location>
        <begin position="4"/>
        <end position="49"/>
    </location>
</feature>
<dbReference type="Pfam" id="PF12728">
    <property type="entry name" value="HTH_17"/>
    <property type="match status" value="1"/>
</dbReference>
<dbReference type="Proteomes" id="UP000676853">
    <property type="component" value="Unassembled WGS sequence"/>
</dbReference>
<name>A0ABS5NHF5_TSUPA</name>
<sequence length="259" mass="28396">MTTMNPQEIADAAGVHLNTALKLLRDGTIPATKVGRQWRANSADVDAYLGRTVAAYGSRDAIDAAAAYDRMLRAVHHAAQFGDAIEPPAPLVVASDREVAAQRLAAFVFQALDPARGTDLADWRAWRAEHDPNGDMPWLDLIVRNDNREAVGLTEFAPEALERMQRWQATQYRPAGKRRTASTHVEVTAYATKSGAEVRIDGPSGSGKSELVRQLRKLWGDAVTDHYRNRNGGECLRLTTVDVQPNIFDVAENNGLLNA</sequence>
<dbReference type="InterPro" id="IPR041657">
    <property type="entry name" value="HTH_17"/>
</dbReference>
<organism evidence="2 3">
    <name type="scientific">Tsukamurella paurometabola</name>
    <name type="common">Corynebacterium paurometabolum</name>
    <dbReference type="NCBI Taxonomy" id="2061"/>
    <lineage>
        <taxon>Bacteria</taxon>
        <taxon>Bacillati</taxon>
        <taxon>Actinomycetota</taxon>
        <taxon>Actinomycetes</taxon>
        <taxon>Mycobacteriales</taxon>
        <taxon>Tsukamurellaceae</taxon>
        <taxon>Tsukamurella</taxon>
    </lineage>
</organism>
<proteinExistence type="predicted"/>
<dbReference type="NCBIfam" id="TIGR01764">
    <property type="entry name" value="excise"/>
    <property type="match status" value="1"/>
</dbReference>
<protein>
    <submittedName>
        <fullName evidence="2">Excisionase family DNA-binding protein</fullName>
    </submittedName>
</protein>
<reference evidence="2 3" key="1">
    <citation type="submission" date="2021-04" db="EMBL/GenBank/DDBJ databases">
        <title>Whole genome sequence analysis of a thiophenic sulfur metabolizing bacteria.</title>
        <authorList>
            <person name="Akhtar N."/>
            <person name="Akram J."/>
            <person name="Aslam A."/>
        </authorList>
    </citation>
    <scope>NUCLEOTIDE SEQUENCE [LARGE SCALE GENOMIC DNA]</scope>
    <source>
        <strain evidence="2 3">3OW</strain>
    </source>
</reference>
<dbReference type="EMBL" id="JAGXOE010000043">
    <property type="protein sequence ID" value="MBS4102863.1"/>
    <property type="molecule type" value="Genomic_DNA"/>
</dbReference>
<dbReference type="GO" id="GO:0003677">
    <property type="term" value="F:DNA binding"/>
    <property type="evidence" value="ECO:0007669"/>
    <property type="project" value="UniProtKB-KW"/>
</dbReference>
<keyword evidence="2" id="KW-0238">DNA-binding</keyword>
<comment type="caution">
    <text evidence="2">The sequence shown here is derived from an EMBL/GenBank/DDBJ whole genome shotgun (WGS) entry which is preliminary data.</text>
</comment>
<evidence type="ECO:0000313" key="3">
    <source>
        <dbReference type="Proteomes" id="UP000676853"/>
    </source>
</evidence>
<keyword evidence="3" id="KW-1185">Reference proteome</keyword>
<evidence type="ECO:0000313" key="2">
    <source>
        <dbReference type="EMBL" id="MBS4102863.1"/>
    </source>
</evidence>
<accession>A0ABS5NHF5</accession>
<evidence type="ECO:0000259" key="1">
    <source>
        <dbReference type="Pfam" id="PF12728"/>
    </source>
</evidence>
<dbReference type="InterPro" id="IPR010093">
    <property type="entry name" value="SinI_DNA-bd"/>
</dbReference>